<accession>A0A9D4UFK3</accession>
<keyword evidence="3 9" id="KW-0812">Transmembrane</keyword>
<keyword evidence="6" id="KW-0811">Translocation</keyword>
<evidence type="ECO:0000256" key="5">
    <source>
        <dbReference type="ARBA" id="ARBA00022989"/>
    </source>
</evidence>
<evidence type="ECO:0000256" key="8">
    <source>
        <dbReference type="SAM" id="MobiDB-lite"/>
    </source>
</evidence>
<organism evidence="10 11">
    <name type="scientific">Adiantum capillus-veneris</name>
    <name type="common">Maidenhair fern</name>
    <dbReference type="NCBI Taxonomy" id="13818"/>
    <lineage>
        <taxon>Eukaryota</taxon>
        <taxon>Viridiplantae</taxon>
        <taxon>Streptophyta</taxon>
        <taxon>Embryophyta</taxon>
        <taxon>Tracheophyta</taxon>
        <taxon>Polypodiopsida</taxon>
        <taxon>Polypodiidae</taxon>
        <taxon>Polypodiales</taxon>
        <taxon>Pteridineae</taxon>
        <taxon>Pteridaceae</taxon>
        <taxon>Vittarioideae</taxon>
        <taxon>Adiantum</taxon>
    </lineage>
</organism>
<dbReference type="PANTHER" id="PTHR35512:SF1">
    <property type="entry name" value="OS11G0550900 PROTEIN"/>
    <property type="match status" value="1"/>
</dbReference>
<keyword evidence="7 9" id="KW-0472">Membrane</keyword>
<name>A0A9D4UFK3_ADICA</name>
<keyword evidence="5 9" id="KW-1133">Transmembrane helix</keyword>
<evidence type="ECO:0000256" key="9">
    <source>
        <dbReference type="SAM" id="Phobius"/>
    </source>
</evidence>
<evidence type="ECO:0000313" key="11">
    <source>
        <dbReference type="Proteomes" id="UP000886520"/>
    </source>
</evidence>
<dbReference type="EMBL" id="JABFUD020000018">
    <property type="protein sequence ID" value="KAI5066331.1"/>
    <property type="molecule type" value="Genomic_DNA"/>
</dbReference>
<feature type="region of interest" description="Disordered" evidence="8">
    <location>
        <begin position="241"/>
        <end position="261"/>
    </location>
</feature>
<protein>
    <recommendedName>
        <fullName evidence="12">Sec-independent protein translocase protein TatB</fullName>
    </recommendedName>
</protein>
<sequence>MNFSKGGREGEMVFGFSFGEVLLLMVGTVILLGPKDLPIVARAAGRLTGRAVGYIQTIRSQADTIMQQSQANSLQKELREAMAQLDAIRYEVRSGMSIMQPRPFVRENLENYGSGLQQATKLVHKIENTLDRFADATTSNVQTEGISKSSVDLQRQATSFARVAGHLHAIGTPEAVHLTDKKRIPIAKAFKENESGVSILPISAVSMGLFPARTGPIAGGSDLMLESLAERKVAQQAVEFLQQPTEPGNTLGEVNEPQKTT</sequence>
<gene>
    <name evidence="10" type="ORF">GOP47_0018955</name>
</gene>
<feature type="transmembrane region" description="Helical" evidence="9">
    <location>
        <begin position="12"/>
        <end position="32"/>
    </location>
</feature>
<evidence type="ECO:0008006" key="12">
    <source>
        <dbReference type="Google" id="ProtNLM"/>
    </source>
</evidence>
<evidence type="ECO:0000256" key="3">
    <source>
        <dbReference type="ARBA" id="ARBA00022692"/>
    </source>
</evidence>
<dbReference type="Gene3D" id="1.20.5.3310">
    <property type="match status" value="1"/>
</dbReference>
<dbReference type="AlphaFoldDB" id="A0A9D4UFK3"/>
<reference evidence="10" key="1">
    <citation type="submission" date="2021-01" db="EMBL/GenBank/DDBJ databases">
        <title>Adiantum capillus-veneris genome.</title>
        <authorList>
            <person name="Fang Y."/>
            <person name="Liao Q."/>
        </authorList>
    </citation>
    <scope>NUCLEOTIDE SEQUENCE</scope>
    <source>
        <strain evidence="10">H3</strain>
        <tissue evidence="10">Leaf</tissue>
    </source>
</reference>
<dbReference type="Proteomes" id="UP000886520">
    <property type="component" value="Chromosome 18"/>
</dbReference>
<dbReference type="OrthoDB" id="45251at2759"/>
<evidence type="ECO:0000256" key="6">
    <source>
        <dbReference type="ARBA" id="ARBA00023010"/>
    </source>
</evidence>
<keyword evidence="4" id="KW-0653">Protein transport</keyword>
<dbReference type="Pfam" id="PF02416">
    <property type="entry name" value="TatA_B_E"/>
    <property type="match status" value="1"/>
</dbReference>
<evidence type="ECO:0000256" key="7">
    <source>
        <dbReference type="ARBA" id="ARBA00023136"/>
    </source>
</evidence>
<evidence type="ECO:0000256" key="2">
    <source>
        <dbReference type="ARBA" id="ARBA00022448"/>
    </source>
</evidence>
<comment type="subcellular location">
    <subcellularLocation>
        <location evidence="1">Membrane</location>
        <topology evidence="1">Single-pass membrane protein</topology>
    </subcellularLocation>
</comment>
<evidence type="ECO:0000256" key="4">
    <source>
        <dbReference type="ARBA" id="ARBA00022927"/>
    </source>
</evidence>
<dbReference type="PANTHER" id="PTHR35512">
    <property type="entry name" value="OS11G0550900 PROTEIN"/>
    <property type="match status" value="1"/>
</dbReference>
<evidence type="ECO:0000313" key="10">
    <source>
        <dbReference type="EMBL" id="KAI5066331.1"/>
    </source>
</evidence>
<keyword evidence="11" id="KW-1185">Reference proteome</keyword>
<dbReference type="InterPro" id="IPR003369">
    <property type="entry name" value="TatA/B/E"/>
</dbReference>
<comment type="caution">
    <text evidence="10">The sequence shown here is derived from an EMBL/GenBank/DDBJ whole genome shotgun (WGS) entry which is preliminary data.</text>
</comment>
<proteinExistence type="predicted"/>
<evidence type="ECO:0000256" key="1">
    <source>
        <dbReference type="ARBA" id="ARBA00004167"/>
    </source>
</evidence>
<keyword evidence="2" id="KW-0813">Transport</keyword>